<keyword evidence="2" id="KW-1185">Reference proteome</keyword>
<dbReference type="GO" id="GO:0005686">
    <property type="term" value="C:U2 snRNP"/>
    <property type="evidence" value="ECO:0007669"/>
    <property type="project" value="TreeGrafter"/>
</dbReference>
<dbReference type="PANTHER" id="PTHR20978">
    <property type="entry name" value="SPLICING FACTOR 3B SUBUNIT 5"/>
    <property type="match status" value="1"/>
</dbReference>
<reference evidence="2" key="1">
    <citation type="submission" date="2019-03" db="EMBL/GenBank/DDBJ databases">
        <title>Snf2 controls pulcherriminic acid biosynthesis and connects pigmentation and antifungal activity of the yeast Metschnikowia pulcherrima.</title>
        <authorList>
            <person name="Gore-Lloyd D."/>
            <person name="Sumann I."/>
            <person name="Brachmann A.O."/>
            <person name="Schneeberger K."/>
            <person name="Ortiz-Merino R.A."/>
            <person name="Moreno-Beltran M."/>
            <person name="Schlaefli M."/>
            <person name="Kirner P."/>
            <person name="Santos Kron A."/>
            <person name="Wolfe K.H."/>
            <person name="Piel J."/>
            <person name="Ahrens C.H."/>
            <person name="Henk D."/>
            <person name="Freimoser F.M."/>
        </authorList>
    </citation>
    <scope>NUCLEOTIDE SEQUENCE [LARGE SCALE GENOMIC DNA]</scope>
    <source>
        <strain evidence="2">APC 1.2</strain>
    </source>
</reference>
<evidence type="ECO:0000313" key="2">
    <source>
        <dbReference type="Proteomes" id="UP000292447"/>
    </source>
</evidence>
<accession>A0A4P6XP41</accession>
<dbReference type="EMBL" id="CP034457">
    <property type="protein sequence ID" value="QBM87444.1"/>
    <property type="molecule type" value="Genomic_DNA"/>
</dbReference>
<dbReference type="InterPro" id="IPR009846">
    <property type="entry name" value="SF3b5/RDS3-10"/>
</dbReference>
<dbReference type="GO" id="GO:0071011">
    <property type="term" value="C:precatalytic spliceosome"/>
    <property type="evidence" value="ECO:0007669"/>
    <property type="project" value="TreeGrafter"/>
</dbReference>
<gene>
    <name evidence="1" type="primary">MPUL0B06460</name>
    <name evidence="1" type="ORF">METSCH_B06460</name>
</gene>
<dbReference type="AlphaFoldDB" id="A0A4P6XP41"/>
<protein>
    <submittedName>
        <fullName evidence="1">Splicing factor 3B subunit 5</fullName>
    </submittedName>
</protein>
<organism evidence="1 2">
    <name type="scientific">Metschnikowia aff. pulcherrima</name>
    <dbReference type="NCBI Taxonomy" id="2163413"/>
    <lineage>
        <taxon>Eukaryota</taxon>
        <taxon>Fungi</taxon>
        <taxon>Dikarya</taxon>
        <taxon>Ascomycota</taxon>
        <taxon>Saccharomycotina</taxon>
        <taxon>Pichiomycetes</taxon>
        <taxon>Metschnikowiaceae</taxon>
        <taxon>Metschnikowia</taxon>
    </lineage>
</organism>
<evidence type="ECO:0000313" key="1">
    <source>
        <dbReference type="EMBL" id="QBM87444.1"/>
    </source>
</evidence>
<dbReference type="Pfam" id="PF07189">
    <property type="entry name" value="SF3b10"/>
    <property type="match status" value="1"/>
</dbReference>
<proteinExistence type="predicted"/>
<dbReference type="Proteomes" id="UP000292447">
    <property type="component" value="Chromosome II"/>
</dbReference>
<dbReference type="GO" id="GO:0000398">
    <property type="term" value="P:mRNA splicing, via spliceosome"/>
    <property type="evidence" value="ECO:0007669"/>
    <property type="project" value="TreeGrafter"/>
</dbReference>
<dbReference type="STRING" id="2163413.A0A4P6XP41"/>
<name>A0A4P6XP41_9ASCO</name>
<sequence length="82" mass="9534">MADKVRENQQYLRQKELYAGIGNPDTTREEFITNIHRDTLASLAMHENLLMYNSVATNTHPSILRQELIKKMVLPLKKLPEL</sequence>
<dbReference type="PANTHER" id="PTHR20978:SF0">
    <property type="entry name" value="SPLICING FACTOR 3B SUBUNIT 5"/>
    <property type="match status" value="1"/>
</dbReference>